<sequence>MDIGDFDPEDLDIKVEDSFLFVIGEREIKRGSLVIAKSSFNQKFELPKGIDVDNITSELHFGGKLVITAPQLVPQKVAPGEDPDQEVSKQGEKKTTVSEAEIKLGEGGKGKSKSSETEDKQCKVSTVTRTLPDGSTVEETIEEEEVVFETSSSTEMSLSGFGGNDHSHLHSRLRKASHFRPKESPHPKPRFMPFSFPPSMNIPDPNEMMAKMQQQVHHQMEQMQKATLQKLSVPSAGTAQNVTEEFADQDFFVPLKDIGQVQRNALANAAAMAKMKDDHFELVVNIQKFTPEEVRVYVDTPQKFVLVKAQRKSKDGRISDSFERQFDLPEDVDPDKLTSGISRDGILMLRVPRRKSLSQERLIPFNAGEEAGTKAASIAAQKAVVQVVEKAVHEVAVSVGTEIAGELGAKAALEAAMSVGKFAGEQSAAYIGSNVGREVGRISGAQAASIAAAEELAKMNLVELTEEKAMALKGQFAEIGNRVGKDAGEKAGAEAGMKIDPDVPIKDAKEAASKAAEDAAMRVKALIDLANEEAIIIGEEAGKLAGKTAELGATVGKPAGEAAGTEAGSKIDIPRILKEALDSAIKASQDAASMAKASKEESEASQLKDIIVSGAKEAGEIAGVEAAKENVEIKEEALKEIIIACESVGKEKGIEVFGEFGGKIGAQAAVKAAKKAAMEKARELILVKSAELGKKMGGEAGEKAGQVEIAKIAAELKSAMSQEKVSSLRAKFSEIGKTAGHAAGLQLGQSGSIFSQIDMAQVKAFAIASASSSAEKYAIKAREFQKMGRKIAEEAGAKLGAETGKDIGGEAGEEAGGLAGERVGREAGEKAGFDIAGEEGSKVGGKAGALAGKKFGLKVGFTAGQEAGEEFGRNAGKLAGGDAGAAEAVKAFEIGITKERVAALKKLFYQVGAKAGTDVGRE</sequence>
<gene>
    <name evidence="5" type="ORF">FKW44_016216</name>
</gene>
<evidence type="ECO:0000313" key="5">
    <source>
        <dbReference type="EMBL" id="QQP41753.1"/>
    </source>
</evidence>
<dbReference type="InterPro" id="IPR002068">
    <property type="entry name" value="A-crystallin/Hsp20_dom"/>
</dbReference>
<comment type="similarity">
    <text evidence="1 2">Belongs to the small heat shock protein (HSP20) family.</text>
</comment>
<feature type="region of interest" description="Disordered" evidence="3">
    <location>
        <begin position="177"/>
        <end position="196"/>
    </location>
</feature>
<dbReference type="PANTHER" id="PTHR45640:SF26">
    <property type="entry name" value="RE23625P"/>
    <property type="match status" value="1"/>
</dbReference>
<feature type="compositionally biased region" description="Basic and acidic residues" evidence="3">
    <location>
        <begin position="86"/>
        <end position="122"/>
    </location>
</feature>
<dbReference type="Proteomes" id="UP000595437">
    <property type="component" value="Chromosome 11"/>
</dbReference>
<organism evidence="5 6">
    <name type="scientific">Caligus rogercresseyi</name>
    <name type="common">Sea louse</name>
    <dbReference type="NCBI Taxonomy" id="217165"/>
    <lineage>
        <taxon>Eukaryota</taxon>
        <taxon>Metazoa</taxon>
        <taxon>Ecdysozoa</taxon>
        <taxon>Arthropoda</taxon>
        <taxon>Crustacea</taxon>
        <taxon>Multicrustacea</taxon>
        <taxon>Hexanauplia</taxon>
        <taxon>Copepoda</taxon>
        <taxon>Siphonostomatoida</taxon>
        <taxon>Caligidae</taxon>
        <taxon>Caligus</taxon>
    </lineage>
</organism>
<dbReference type="Pfam" id="PF00011">
    <property type="entry name" value="HSP20"/>
    <property type="match status" value="2"/>
</dbReference>
<dbReference type="InterPro" id="IPR001436">
    <property type="entry name" value="Alpha-crystallin/sHSP_animal"/>
</dbReference>
<protein>
    <submittedName>
        <fullName evidence="5">Protein lethal(2)essential for lifelike</fullName>
    </submittedName>
</protein>
<proteinExistence type="inferred from homology"/>
<dbReference type="GO" id="GO:0005634">
    <property type="term" value="C:nucleus"/>
    <property type="evidence" value="ECO:0007669"/>
    <property type="project" value="TreeGrafter"/>
</dbReference>
<dbReference type="SUPFAM" id="SSF49764">
    <property type="entry name" value="HSP20-like chaperones"/>
    <property type="match status" value="2"/>
</dbReference>
<feature type="domain" description="SHSP" evidence="4">
    <location>
        <begin position="1"/>
        <end position="88"/>
    </location>
</feature>
<dbReference type="PANTHER" id="PTHR45640">
    <property type="entry name" value="HEAT SHOCK PROTEIN HSP-12.2-RELATED"/>
    <property type="match status" value="1"/>
</dbReference>
<feature type="non-terminal residue" evidence="5">
    <location>
        <position position="922"/>
    </location>
</feature>
<evidence type="ECO:0000256" key="1">
    <source>
        <dbReference type="PROSITE-ProRule" id="PRU00285"/>
    </source>
</evidence>
<dbReference type="InterPro" id="IPR008978">
    <property type="entry name" value="HSP20-like_chaperone"/>
</dbReference>
<dbReference type="GO" id="GO:0005737">
    <property type="term" value="C:cytoplasm"/>
    <property type="evidence" value="ECO:0007669"/>
    <property type="project" value="TreeGrafter"/>
</dbReference>
<dbReference type="OrthoDB" id="6382258at2759"/>
<dbReference type="CDD" id="cd06526">
    <property type="entry name" value="metazoan_ACD"/>
    <property type="match status" value="2"/>
</dbReference>
<dbReference type="AlphaFoldDB" id="A0A7T8K0A1"/>
<dbReference type="GO" id="GO:0051082">
    <property type="term" value="F:unfolded protein binding"/>
    <property type="evidence" value="ECO:0007669"/>
    <property type="project" value="TreeGrafter"/>
</dbReference>
<evidence type="ECO:0000256" key="3">
    <source>
        <dbReference type="SAM" id="MobiDB-lite"/>
    </source>
</evidence>
<name>A0A7T8K0A1_CALRO</name>
<keyword evidence="6" id="KW-1185">Reference proteome</keyword>
<evidence type="ECO:0000313" key="6">
    <source>
        <dbReference type="Proteomes" id="UP000595437"/>
    </source>
</evidence>
<evidence type="ECO:0000259" key="4">
    <source>
        <dbReference type="PROSITE" id="PS01031"/>
    </source>
</evidence>
<dbReference type="Gene3D" id="2.60.40.790">
    <property type="match status" value="2"/>
</dbReference>
<feature type="domain" description="SHSP" evidence="4">
    <location>
        <begin position="262"/>
        <end position="368"/>
    </location>
</feature>
<dbReference type="GO" id="GO:0042026">
    <property type="term" value="P:protein refolding"/>
    <property type="evidence" value="ECO:0007669"/>
    <property type="project" value="TreeGrafter"/>
</dbReference>
<accession>A0A7T8K0A1</accession>
<feature type="region of interest" description="Disordered" evidence="3">
    <location>
        <begin position="76"/>
        <end position="129"/>
    </location>
</feature>
<dbReference type="PRINTS" id="PR00299">
    <property type="entry name" value="ACRYSTALLIN"/>
</dbReference>
<dbReference type="PROSITE" id="PS01031">
    <property type="entry name" value="SHSP"/>
    <property type="match status" value="2"/>
</dbReference>
<dbReference type="EMBL" id="CP045900">
    <property type="protein sequence ID" value="QQP41753.1"/>
    <property type="molecule type" value="Genomic_DNA"/>
</dbReference>
<evidence type="ECO:0000256" key="2">
    <source>
        <dbReference type="RuleBase" id="RU003616"/>
    </source>
</evidence>
<dbReference type="GO" id="GO:0009408">
    <property type="term" value="P:response to heat"/>
    <property type="evidence" value="ECO:0007669"/>
    <property type="project" value="TreeGrafter"/>
</dbReference>
<reference evidence="6" key="1">
    <citation type="submission" date="2021-01" db="EMBL/GenBank/DDBJ databases">
        <title>Caligus Genome Assembly.</title>
        <authorList>
            <person name="Gallardo-Escarate C."/>
        </authorList>
    </citation>
    <scope>NUCLEOTIDE SEQUENCE [LARGE SCALE GENOMIC DNA]</scope>
</reference>